<gene>
    <name evidence="1" type="ORF">BG015_002151</name>
</gene>
<evidence type="ECO:0000313" key="1">
    <source>
        <dbReference type="EMBL" id="KAF9139160.1"/>
    </source>
</evidence>
<dbReference type="AlphaFoldDB" id="A0A9P5RPD9"/>
<protein>
    <recommendedName>
        <fullName evidence="3">F-box domain-containing protein</fullName>
    </recommendedName>
</protein>
<evidence type="ECO:0000313" key="2">
    <source>
        <dbReference type="Proteomes" id="UP000748756"/>
    </source>
</evidence>
<accession>A0A9P5RPD9</accession>
<keyword evidence="2" id="KW-1185">Reference proteome</keyword>
<dbReference type="SUPFAM" id="SSF52047">
    <property type="entry name" value="RNI-like"/>
    <property type="match status" value="1"/>
</dbReference>
<dbReference type="InterPro" id="IPR032675">
    <property type="entry name" value="LRR_dom_sf"/>
</dbReference>
<proteinExistence type="predicted"/>
<dbReference type="OrthoDB" id="2425199at2759"/>
<evidence type="ECO:0008006" key="3">
    <source>
        <dbReference type="Google" id="ProtNLM"/>
    </source>
</evidence>
<organism evidence="1 2">
    <name type="scientific">Linnemannia schmuckeri</name>
    <dbReference type="NCBI Taxonomy" id="64567"/>
    <lineage>
        <taxon>Eukaryota</taxon>
        <taxon>Fungi</taxon>
        <taxon>Fungi incertae sedis</taxon>
        <taxon>Mucoromycota</taxon>
        <taxon>Mortierellomycotina</taxon>
        <taxon>Mortierellomycetes</taxon>
        <taxon>Mortierellales</taxon>
        <taxon>Mortierellaceae</taxon>
        <taxon>Linnemannia</taxon>
    </lineage>
</organism>
<dbReference type="Gene3D" id="3.80.10.10">
    <property type="entry name" value="Ribonuclease Inhibitor"/>
    <property type="match status" value="1"/>
</dbReference>
<dbReference type="Proteomes" id="UP000748756">
    <property type="component" value="Unassembled WGS sequence"/>
</dbReference>
<comment type="caution">
    <text evidence="1">The sequence shown here is derived from an EMBL/GenBank/DDBJ whole genome shotgun (WGS) entry which is preliminary data.</text>
</comment>
<dbReference type="EMBL" id="JAAAUQ010001410">
    <property type="protein sequence ID" value="KAF9139160.1"/>
    <property type="molecule type" value="Genomic_DNA"/>
</dbReference>
<reference evidence="1" key="1">
    <citation type="journal article" date="2020" name="Fungal Divers.">
        <title>Resolving the Mortierellaceae phylogeny through synthesis of multi-gene phylogenetics and phylogenomics.</title>
        <authorList>
            <person name="Vandepol N."/>
            <person name="Liber J."/>
            <person name="Desiro A."/>
            <person name="Na H."/>
            <person name="Kennedy M."/>
            <person name="Barry K."/>
            <person name="Grigoriev I.V."/>
            <person name="Miller A.N."/>
            <person name="O'Donnell K."/>
            <person name="Stajich J.E."/>
            <person name="Bonito G."/>
        </authorList>
    </citation>
    <scope>NUCLEOTIDE SEQUENCE</scope>
    <source>
        <strain evidence="1">NRRL 6426</strain>
    </source>
</reference>
<name>A0A9P5RPD9_9FUNG</name>
<sequence length="585" mass="67575">MRPSCDRVFQIAELAHEITAYLDKRSLVRLMSTCRLIHTACEPSLYNTLDIYDKPYISHRIRTLASLTALARNSHHIRHLKTGLVFSTYLYGALRAYQESQQQCVEGSSALSSLELERPFCCDDDIELLAKTIARASSLEQLSLQLVRAYQFDGSKLRQTIFFSAPTSLQQLRINELEAEELDHNRESLLNKRSRNEWWKYRLGRADMTPQRRQRPLPNLLELDLFTEALGRESVENIKSMLEHCPALRSFTAPCIEDDADVGSLAEHVAKYCPRIRKLTYRQDRELSTANKAFIFAFMNVLPEQIMESIRCMSFDERELGTDAANSFRRHSLTLRTIDLMGCDEIQSGTVRTILQECRALEDLLIWNVAPLGCCYVDLEDAVAAIPWACTRIKDLRLVVKIHELYRTMGEHEEYEDDELRPYYERPAPVYLTDFEKQQFSLLERFFRQIGGLLDLEVLALRAEVIPEGFEENDGMWGMDTYPGESFPALLSLGDQETGRPGFLGLFGGLTKLRRLSGSIEVNDKENSVIMGWNEARWLAEHLPSLEEAEFYNVYSPFDLPTQISPYMRWLTEQRPTLRIWRSFT</sequence>